<evidence type="ECO:0000256" key="1">
    <source>
        <dbReference type="SAM" id="MobiDB-lite"/>
    </source>
</evidence>
<accession>A0A937RNM9</accession>
<sequence>MLLATGGEGAGGQGDQEHGQQDPRPALTCQPAAHDGLGGRPATVLATGAQLGPAAELGVGAAARGTPASGGAG</sequence>
<dbReference type="Proteomes" id="UP000604475">
    <property type="component" value="Unassembled WGS sequence"/>
</dbReference>
<comment type="caution">
    <text evidence="2">The sequence shown here is derived from an EMBL/GenBank/DDBJ whole genome shotgun (WGS) entry which is preliminary data.</text>
</comment>
<gene>
    <name evidence="2" type="ORF">I7412_26220</name>
</gene>
<protein>
    <submittedName>
        <fullName evidence="2">Uncharacterized protein</fullName>
    </submittedName>
</protein>
<evidence type="ECO:0000313" key="2">
    <source>
        <dbReference type="EMBL" id="MBL7630594.1"/>
    </source>
</evidence>
<evidence type="ECO:0000313" key="3">
    <source>
        <dbReference type="Proteomes" id="UP000604475"/>
    </source>
</evidence>
<dbReference type="EMBL" id="JAEACQ010000252">
    <property type="protein sequence ID" value="MBL7630594.1"/>
    <property type="molecule type" value="Genomic_DNA"/>
</dbReference>
<proteinExistence type="predicted"/>
<dbReference type="RefSeq" id="WP_203002464.1">
    <property type="nucleotide sequence ID" value="NZ_JADWYU010000084.1"/>
</dbReference>
<organism evidence="2 3">
    <name type="scientific">Frankia nepalensis</name>
    <dbReference type="NCBI Taxonomy" id="1836974"/>
    <lineage>
        <taxon>Bacteria</taxon>
        <taxon>Bacillati</taxon>
        <taxon>Actinomycetota</taxon>
        <taxon>Actinomycetes</taxon>
        <taxon>Frankiales</taxon>
        <taxon>Frankiaceae</taxon>
        <taxon>Frankia</taxon>
    </lineage>
</organism>
<name>A0A937RNM9_9ACTN</name>
<feature type="region of interest" description="Disordered" evidence="1">
    <location>
        <begin position="1"/>
        <end position="42"/>
    </location>
</feature>
<dbReference type="AlphaFoldDB" id="A0A937RNM9"/>
<keyword evidence="3" id="KW-1185">Reference proteome</keyword>
<reference evidence="2" key="1">
    <citation type="submission" date="2020-12" db="EMBL/GenBank/DDBJ databases">
        <title>Genomic characterization of non-nitrogen-fixing Frankia strains.</title>
        <authorList>
            <person name="Carlos-Shanley C."/>
            <person name="Guerra T."/>
            <person name="Hahn D."/>
        </authorList>
    </citation>
    <scope>NUCLEOTIDE SEQUENCE</scope>
    <source>
        <strain evidence="2">CN6</strain>
    </source>
</reference>
<feature type="compositionally biased region" description="Gly residues" evidence="1">
    <location>
        <begin position="1"/>
        <end position="14"/>
    </location>
</feature>